<dbReference type="PANTHER" id="PTHR28570:SF3">
    <property type="entry name" value="ASPARTYL AMINOPEPTIDASE"/>
    <property type="match status" value="1"/>
</dbReference>
<protein>
    <recommendedName>
        <fullName evidence="10">M18 family aminopeptidase</fullName>
        <ecNumber evidence="10">3.4.11.-</ecNumber>
    </recommendedName>
</protein>
<evidence type="ECO:0000256" key="2">
    <source>
        <dbReference type="ARBA" id="ARBA00008290"/>
    </source>
</evidence>
<keyword evidence="4 9" id="KW-0645">Protease</keyword>
<evidence type="ECO:0000256" key="8">
    <source>
        <dbReference type="ARBA" id="ARBA00023049"/>
    </source>
</evidence>
<dbReference type="GO" id="GO:0008237">
    <property type="term" value="F:metallopeptidase activity"/>
    <property type="evidence" value="ECO:0007669"/>
    <property type="project" value="UniProtKB-KW"/>
</dbReference>
<evidence type="ECO:0000256" key="4">
    <source>
        <dbReference type="ARBA" id="ARBA00022670"/>
    </source>
</evidence>
<dbReference type="Gene3D" id="2.30.250.10">
    <property type="entry name" value="Aminopeptidase i, Domain 2"/>
    <property type="match status" value="1"/>
</dbReference>
<dbReference type="EC" id="3.4.11.-" evidence="10"/>
<dbReference type="GO" id="GO:0006508">
    <property type="term" value="P:proteolysis"/>
    <property type="evidence" value="ECO:0007669"/>
    <property type="project" value="UniProtKB-KW"/>
</dbReference>
<dbReference type="GO" id="GO:0008270">
    <property type="term" value="F:zinc ion binding"/>
    <property type="evidence" value="ECO:0007669"/>
    <property type="project" value="InterPro"/>
</dbReference>
<dbReference type="GO" id="GO:0004177">
    <property type="term" value="F:aminopeptidase activity"/>
    <property type="evidence" value="ECO:0007669"/>
    <property type="project" value="UniProtKB-KW"/>
</dbReference>
<dbReference type="Gene3D" id="3.40.630.10">
    <property type="entry name" value="Zn peptidases"/>
    <property type="match status" value="1"/>
</dbReference>
<keyword evidence="12" id="KW-1185">Reference proteome</keyword>
<evidence type="ECO:0000256" key="7">
    <source>
        <dbReference type="ARBA" id="ARBA00022833"/>
    </source>
</evidence>
<dbReference type="PANTHER" id="PTHR28570">
    <property type="entry name" value="ASPARTYL AMINOPEPTIDASE"/>
    <property type="match status" value="1"/>
</dbReference>
<evidence type="ECO:0000256" key="1">
    <source>
        <dbReference type="ARBA" id="ARBA00001947"/>
    </source>
</evidence>
<dbReference type="AlphaFoldDB" id="A0A2U2N0H1"/>
<keyword evidence="5 9" id="KW-0479">Metal-binding</keyword>
<evidence type="ECO:0000256" key="10">
    <source>
        <dbReference type="RuleBase" id="RU004387"/>
    </source>
</evidence>
<dbReference type="EMBL" id="QFFI01000016">
    <property type="protein sequence ID" value="PWG62745.1"/>
    <property type="molecule type" value="Genomic_DNA"/>
</dbReference>
<dbReference type="GO" id="GO:0005737">
    <property type="term" value="C:cytoplasm"/>
    <property type="evidence" value="ECO:0007669"/>
    <property type="project" value="UniProtKB-ARBA"/>
</dbReference>
<dbReference type="SUPFAM" id="SSF101821">
    <property type="entry name" value="Aminopeptidase/glucanase lid domain"/>
    <property type="match status" value="1"/>
</dbReference>
<dbReference type="PRINTS" id="PR00932">
    <property type="entry name" value="AMINO1PTASE"/>
</dbReference>
<gene>
    <name evidence="11" type="ORF">DEM34_11280</name>
</gene>
<comment type="cofactor">
    <cofactor evidence="1 10">
        <name>Zn(2+)</name>
        <dbReference type="ChEBI" id="CHEBI:29105"/>
    </cofactor>
</comment>
<accession>A0A2U2N0H1</accession>
<dbReference type="InterPro" id="IPR023358">
    <property type="entry name" value="Peptidase_M18_dom2"/>
</dbReference>
<dbReference type="Proteomes" id="UP000245474">
    <property type="component" value="Unassembled WGS sequence"/>
</dbReference>
<keyword evidence="7 9" id="KW-0862">Zinc</keyword>
<dbReference type="SUPFAM" id="SSF53187">
    <property type="entry name" value="Zn-dependent exopeptidases"/>
    <property type="match status" value="1"/>
</dbReference>
<reference evidence="11 12" key="1">
    <citation type="submission" date="2018-05" db="EMBL/GenBank/DDBJ databases">
        <title>Spiribacter halobius sp. nov., a moderately halophilic bacterium isolated from marine solar saltern.</title>
        <authorList>
            <person name="Zheng W.-S."/>
            <person name="Lu D.-C."/>
            <person name="Du Z.-J."/>
        </authorList>
    </citation>
    <scope>NUCLEOTIDE SEQUENCE [LARGE SCALE GENOMIC DNA]</scope>
    <source>
        <strain evidence="11 12">E85</strain>
    </source>
</reference>
<evidence type="ECO:0000256" key="9">
    <source>
        <dbReference type="RuleBase" id="RU004386"/>
    </source>
</evidence>
<keyword evidence="6 9" id="KW-0378">Hydrolase</keyword>
<evidence type="ECO:0000256" key="5">
    <source>
        <dbReference type="ARBA" id="ARBA00022723"/>
    </source>
</evidence>
<evidence type="ECO:0000313" key="12">
    <source>
        <dbReference type="Proteomes" id="UP000245474"/>
    </source>
</evidence>
<sequence length="429" mass="46284">MPADPVTDLLTFIDSSPSPWHAGANLAARLGDAGFAERRETDSWDIRPGGRYLVRRDESSLIAVAVGQRPSEGPIRIVGAHTDSPGLRVKPGRAREGDGMQRLGVEVYGGPILATFADRDLTLAGRVILRGADGTDASRLFHHPTPICRIPNLAIHMNRTVNDEGLKLSPHDHLPLQFGDEAPGMDALRAWLGEALGVAPERVRAWELGAVDTQAPTRYGRRQEFIAAPRLDNLASCHAGLEAMRHAQPDSGLAILAVFDHEEVGSESFKGAASSFLPDVLGRIARALDMPLERQLPRSWLLSADMTHARNPAFPWAYEEEDAPAVNAGPAVKINAKQRYASDAVGSAWFARLCEQAGVPCQHYVHRVDLPCGTTIGPMAATRLGVRTVDVGNPMWAMHSIREAAGAEDHAAMIAVLRTFYDEPGAADG</sequence>
<proteinExistence type="inferred from homology"/>
<name>A0A2U2N0H1_9GAMM</name>
<evidence type="ECO:0000256" key="3">
    <source>
        <dbReference type="ARBA" id="ARBA00022438"/>
    </source>
</evidence>
<dbReference type="Pfam" id="PF02127">
    <property type="entry name" value="Peptidase_M18"/>
    <property type="match status" value="1"/>
</dbReference>
<evidence type="ECO:0000313" key="11">
    <source>
        <dbReference type="EMBL" id="PWG62745.1"/>
    </source>
</evidence>
<organism evidence="11 12">
    <name type="scientific">Sediminicurvatus halobius</name>
    <dbReference type="NCBI Taxonomy" id="2182432"/>
    <lineage>
        <taxon>Bacteria</taxon>
        <taxon>Pseudomonadati</taxon>
        <taxon>Pseudomonadota</taxon>
        <taxon>Gammaproteobacteria</taxon>
        <taxon>Chromatiales</taxon>
        <taxon>Ectothiorhodospiraceae</taxon>
        <taxon>Sediminicurvatus</taxon>
    </lineage>
</organism>
<dbReference type="InterPro" id="IPR001948">
    <property type="entry name" value="Peptidase_M18"/>
</dbReference>
<dbReference type="OrthoDB" id="5288740at2"/>
<dbReference type="NCBIfam" id="NF002759">
    <property type="entry name" value="PRK02813.1"/>
    <property type="match status" value="1"/>
</dbReference>
<dbReference type="CDD" id="cd05658">
    <property type="entry name" value="M18_DAP"/>
    <property type="match status" value="1"/>
</dbReference>
<evidence type="ECO:0000256" key="6">
    <source>
        <dbReference type="ARBA" id="ARBA00022801"/>
    </source>
</evidence>
<comment type="caution">
    <text evidence="11">The sequence shown here is derived from an EMBL/GenBank/DDBJ whole genome shotgun (WGS) entry which is preliminary data.</text>
</comment>
<keyword evidence="8 9" id="KW-0482">Metalloprotease</keyword>
<comment type="similarity">
    <text evidence="2 9">Belongs to the peptidase M18 family.</text>
</comment>
<keyword evidence="3 9" id="KW-0031">Aminopeptidase</keyword>